<dbReference type="PANTHER" id="PTHR45339">
    <property type="entry name" value="HYBRID SIGNAL TRANSDUCTION HISTIDINE KINASE J"/>
    <property type="match status" value="1"/>
</dbReference>
<dbReference type="FunFam" id="1.10.287.130:FF:000003">
    <property type="entry name" value="Histidine kinase"/>
    <property type="match status" value="1"/>
</dbReference>
<keyword evidence="21" id="KW-1185">Reference proteome</keyword>
<feature type="region of interest" description="Disordered" evidence="15">
    <location>
        <begin position="1285"/>
        <end position="1346"/>
    </location>
</feature>
<dbReference type="InterPro" id="IPR003661">
    <property type="entry name" value="HisK_dim/P_dom"/>
</dbReference>
<keyword evidence="5 14" id="KW-0597">Phosphoprotein</keyword>
<evidence type="ECO:0000256" key="5">
    <source>
        <dbReference type="ARBA" id="ARBA00022553"/>
    </source>
</evidence>
<evidence type="ECO:0000256" key="10">
    <source>
        <dbReference type="ARBA" id="ARBA00022840"/>
    </source>
</evidence>
<feature type="compositionally biased region" description="Basic and acidic residues" evidence="15">
    <location>
        <begin position="1332"/>
        <end position="1346"/>
    </location>
</feature>
<dbReference type="Gene3D" id="3.30.450.20">
    <property type="entry name" value="PAS domain"/>
    <property type="match status" value="2"/>
</dbReference>
<feature type="compositionally biased region" description="Polar residues" evidence="15">
    <location>
        <begin position="312"/>
        <end position="334"/>
    </location>
</feature>
<dbReference type="InterPro" id="IPR005467">
    <property type="entry name" value="His_kinase_dom"/>
</dbReference>
<evidence type="ECO:0000256" key="8">
    <source>
        <dbReference type="ARBA" id="ARBA00022741"/>
    </source>
</evidence>
<gene>
    <name evidence="20" type="ORF">EKO27_g15</name>
</gene>
<dbReference type="CDD" id="cd00130">
    <property type="entry name" value="PAS"/>
    <property type="match status" value="1"/>
</dbReference>
<dbReference type="SUPFAM" id="SSF52172">
    <property type="entry name" value="CheY-like"/>
    <property type="match status" value="1"/>
</dbReference>
<dbReference type="GO" id="GO:0005524">
    <property type="term" value="F:ATP binding"/>
    <property type="evidence" value="ECO:0007669"/>
    <property type="project" value="UniProtKB-KW"/>
</dbReference>
<dbReference type="Proteomes" id="UP000286045">
    <property type="component" value="Unassembled WGS sequence"/>
</dbReference>
<comment type="subcellular location">
    <subcellularLocation>
        <location evidence="2">Cell membrane</location>
        <topology evidence="2">Multi-pass membrane protein</topology>
    </subcellularLocation>
</comment>
<dbReference type="InterPro" id="IPR013655">
    <property type="entry name" value="PAS_fold_3"/>
</dbReference>
<dbReference type="Gene3D" id="1.10.287.130">
    <property type="match status" value="1"/>
</dbReference>
<evidence type="ECO:0000259" key="16">
    <source>
        <dbReference type="PROSITE" id="PS50109"/>
    </source>
</evidence>
<dbReference type="Gene3D" id="3.40.50.2300">
    <property type="match status" value="1"/>
</dbReference>
<dbReference type="Pfam" id="PF08447">
    <property type="entry name" value="PAS_3"/>
    <property type="match status" value="1"/>
</dbReference>
<dbReference type="EC" id="2.7.13.3" evidence="3"/>
<evidence type="ECO:0000256" key="1">
    <source>
        <dbReference type="ARBA" id="ARBA00000085"/>
    </source>
</evidence>
<keyword evidence="8" id="KW-0547">Nucleotide-binding</keyword>
<dbReference type="SMART" id="SM00448">
    <property type="entry name" value="REC"/>
    <property type="match status" value="1"/>
</dbReference>
<dbReference type="InterPro" id="IPR001610">
    <property type="entry name" value="PAC"/>
</dbReference>
<dbReference type="EMBL" id="RYZI01000001">
    <property type="protein sequence ID" value="RWA15049.1"/>
    <property type="molecule type" value="Genomic_DNA"/>
</dbReference>
<dbReference type="SUPFAM" id="SSF55874">
    <property type="entry name" value="ATPase domain of HSP90 chaperone/DNA topoisomerase II/histidine kinase"/>
    <property type="match status" value="1"/>
</dbReference>
<evidence type="ECO:0000313" key="20">
    <source>
        <dbReference type="EMBL" id="RWA15049.1"/>
    </source>
</evidence>
<evidence type="ECO:0000256" key="13">
    <source>
        <dbReference type="ARBA" id="ARBA00023136"/>
    </source>
</evidence>
<dbReference type="GO" id="GO:0005886">
    <property type="term" value="C:plasma membrane"/>
    <property type="evidence" value="ECO:0007669"/>
    <property type="project" value="UniProtKB-SubCell"/>
</dbReference>
<feature type="compositionally biased region" description="Polar residues" evidence="15">
    <location>
        <begin position="1016"/>
        <end position="1026"/>
    </location>
</feature>
<feature type="compositionally biased region" description="Low complexity" evidence="15">
    <location>
        <begin position="335"/>
        <end position="344"/>
    </location>
</feature>
<evidence type="ECO:0000259" key="17">
    <source>
        <dbReference type="PROSITE" id="PS50110"/>
    </source>
</evidence>
<dbReference type="FunFam" id="3.30.450.20:FF:000099">
    <property type="entry name" value="Sensory box sensor histidine kinase"/>
    <property type="match status" value="1"/>
</dbReference>
<evidence type="ECO:0000256" key="11">
    <source>
        <dbReference type="ARBA" id="ARBA00022989"/>
    </source>
</evidence>
<keyword evidence="7" id="KW-0812">Transmembrane</keyword>
<dbReference type="InterPro" id="IPR035965">
    <property type="entry name" value="PAS-like_dom_sf"/>
</dbReference>
<dbReference type="PROSITE" id="PS50110">
    <property type="entry name" value="RESPONSE_REGULATORY"/>
    <property type="match status" value="1"/>
</dbReference>
<protein>
    <recommendedName>
        <fullName evidence="3">histidine kinase</fullName>
        <ecNumber evidence="3">2.7.13.3</ecNumber>
    </recommendedName>
</protein>
<dbReference type="InterPro" id="IPR000700">
    <property type="entry name" value="PAS-assoc_C"/>
</dbReference>
<dbReference type="PROSITE" id="PS50113">
    <property type="entry name" value="PAC"/>
    <property type="match status" value="1"/>
</dbReference>
<dbReference type="STRING" id="363999.A0A439DKV8"/>
<dbReference type="Pfam" id="PF00072">
    <property type="entry name" value="Response_reg"/>
    <property type="match status" value="1"/>
</dbReference>
<feature type="modified residue" description="4-aspartylphosphate" evidence="14">
    <location>
        <position position="1127"/>
    </location>
</feature>
<sequence length="1346" mass="150256">MARIGDRRAVPPFRTVSTPAMMGSLKIPTDGDTFSIKAPLEDLVGANRAYELFPSFTTLQHENLPPLTKRQEPIVVGSRERPQPPVNTMDNIPPVQLAFSALELLPIPFLVLNNLKTVVLANEAMGRLLGLTEGSTIRHEGPNSVSEMLNGGTLSSIGIDIIKDGRPIKLPCESFLEGLKAEMRCTHTTGPFSTNAGNSAAPRSVKTGKYSPHGIWEKKVTESTVDVVVPRKEVNSEVVPESPQRDCQTTAKMIITIWETKDHQTYYMLTFTKTQLELSPTIGSRKRVPQPHVPERVDQRSIPACNKAFVSSTTQDPGLIPNRTSPITSAFPTPSHSSHSGSSSCRHKETVVKDALLDSTEMPILAVWKDGSPPVLNRAAKELFKSSNHTNSSNGYGLLPSWDIWNEILLKEQKPFSGWQFRMHNAAVHRDLVYDVLGEILSNNETGEFIGGVVTCRDVTHIVQEITNIKETDDQRFKLICNTIPQMVWTAKPDGMHDFFNKIWYEFTGLSEEESLGSRWVTPFHPDDTAAARVAWKHSLETGDPYSTEYRCLSKEGEWRKMLGRALPLKDETGKILKWFGTCTDIDETSKARDEAGRSRKQLLGVLTHAQTTIFSVDRDRNLTMLEGALILDDGSDKTSNRKSSHESEQYIGRNVGEVFGELGLSASQGDETGFLQPVEEILAGRKRRDTVHEHEIKNHFYRTRFMPIIETNPASNDPTPRAVEGAIGVIMNVTELKEREQAVKLHVREKRQCIAEKAAAKEASQMKSQFLANMSHEIRTPISGVIGMTELLLETGLEYEQLEYAQNISRSANALLTVINDILDFSKIESGRLDIETVPFSLPMVVDDVVKMLSFDARKKNLDFSLDIAPNINNQLLGDPGRVRQVILNLIANSIKFTSDGYVRLSVSKEQETNETIEIKFVVEDSGIGIDPEVCTRLFQPFSQGDPSTVRKFGGSGLGLTISKSLLDLMDGRITLESIVGNGTIVTFWIPFPKRQRESSLVDADPLPYRLQAEMSVSRNSQEIEQPSRIPVPRSSSKGHRSTKRPGSLLSPTSCDFDESDMPMSERSKIHVLLVEDNDINQKIALKTIAKLGFKVNAVWNGQEALDYMAEARDLKRPKPNIILMDVQMPVIDGYKCTHILRHDAAYRSFTWTVPIVAMTASAIQGDREKCTKAGMDDYLPKPVSSKILEKMLVRWCRNPRRINLTRSSSLWSLSDGAESVDFGSESGILERSHHRCQNCGKRKDVSADDRGLSKEIFDVLLTPEGPEQKEAPYGESSFAIKVSPPTQRAESSGPRTQTHDKKLRNDERADIFTQTTPFVRPSLLPMGKYLTEENLKKQERQSSQ</sequence>
<evidence type="ECO:0000256" key="6">
    <source>
        <dbReference type="ARBA" id="ARBA00022679"/>
    </source>
</evidence>
<evidence type="ECO:0000256" key="9">
    <source>
        <dbReference type="ARBA" id="ARBA00022777"/>
    </source>
</evidence>
<feature type="region of interest" description="Disordered" evidence="15">
    <location>
        <begin position="1016"/>
        <end position="1063"/>
    </location>
</feature>
<dbReference type="SUPFAM" id="SSF47384">
    <property type="entry name" value="Homodimeric domain of signal transducing histidine kinase"/>
    <property type="match status" value="1"/>
</dbReference>
<keyword evidence="13" id="KW-0472">Membrane</keyword>
<dbReference type="CDD" id="cd16922">
    <property type="entry name" value="HATPase_EvgS-ArcB-TorS-like"/>
    <property type="match status" value="1"/>
</dbReference>
<dbReference type="PRINTS" id="PR00344">
    <property type="entry name" value="BCTRLSENSOR"/>
</dbReference>
<accession>A0A439DKV8</accession>
<feature type="domain" description="PAS" evidence="18">
    <location>
        <begin position="473"/>
        <end position="543"/>
    </location>
</feature>
<feature type="domain" description="Histidine kinase" evidence="16">
    <location>
        <begin position="774"/>
        <end position="995"/>
    </location>
</feature>
<dbReference type="CDD" id="cd17546">
    <property type="entry name" value="REC_hyHK_CKI1_RcsC-like"/>
    <property type="match status" value="1"/>
</dbReference>
<keyword evidence="10" id="KW-0067">ATP-binding</keyword>
<dbReference type="SMART" id="SM00388">
    <property type="entry name" value="HisKA"/>
    <property type="match status" value="1"/>
</dbReference>
<dbReference type="InterPro" id="IPR011006">
    <property type="entry name" value="CheY-like_superfamily"/>
</dbReference>
<dbReference type="InterPro" id="IPR000014">
    <property type="entry name" value="PAS"/>
</dbReference>
<dbReference type="PROSITE" id="PS50109">
    <property type="entry name" value="HIS_KIN"/>
    <property type="match status" value="1"/>
</dbReference>
<dbReference type="FunFam" id="3.30.565.10:FF:000010">
    <property type="entry name" value="Sensor histidine kinase RcsC"/>
    <property type="match status" value="1"/>
</dbReference>
<evidence type="ECO:0000256" key="3">
    <source>
        <dbReference type="ARBA" id="ARBA00012438"/>
    </source>
</evidence>
<keyword evidence="12" id="KW-0902">Two-component regulatory system</keyword>
<evidence type="ECO:0000256" key="12">
    <source>
        <dbReference type="ARBA" id="ARBA00023012"/>
    </source>
</evidence>
<dbReference type="InterPro" id="IPR036097">
    <property type="entry name" value="HisK_dim/P_sf"/>
</dbReference>
<dbReference type="PROSITE" id="PS50112">
    <property type="entry name" value="PAS"/>
    <property type="match status" value="1"/>
</dbReference>
<keyword evidence="9" id="KW-0418">Kinase</keyword>
<feature type="domain" description="PAC" evidence="19">
    <location>
        <begin position="546"/>
        <end position="598"/>
    </location>
</feature>
<name>A0A439DKV8_9PEZI</name>
<keyword evidence="4" id="KW-1003">Cell membrane</keyword>
<dbReference type="InterPro" id="IPR001789">
    <property type="entry name" value="Sig_transdc_resp-reg_receiver"/>
</dbReference>
<keyword evidence="6" id="KW-0808">Transferase</keyword>
<comment type="caution">
    <text evidence="20">The sequence shown here is derived from an EMBL/GenBank/DDBJ whole genome shotgun (WGS) entry which is preliminary data.</text>
</comment>
<feature type="compositionally biased region" description="Polar residues" evidence="15">
    <location>
        <begin position="1286"/>
        <end position="1298"/>
    </location>
</feature>
<dbReference type="PANTHER" id="PTHR45339:SF1">
    <property type="entry name" value="HYBRID SIGNAL TRANSDUCTION HISTIDINE KINASE J"/>
    <property type="match status" value="1"/>
</dbReference>
<dbReference type="NCBIfam" id="TIGR00229">
    <property type="entry name" value="sensory_box"/>
    <property type="match status" value="1"/>
</dbReference>
<evidence type="ECO:0000256" key="14">
    <source>
        <dbReference type="PROSITE-ProRule" id="PRU00169"/>
    </source>
</evidence>
<feature type="compositionally biased region" description="Basic and acidic residues" evidence="15">
    <location>
        <begin position="1299"/>
        <end position="1312"/>
    </location>
</feature>
<dbReference type="SMART" id="SM00091">
    <property type="entry name" value="PAS"/>
    <property type="match status" value="2"/>
</dbReference>
<evidence type="ECO:0000313" key="21">
    <source>
        <dbReference type="Proteomes" id="UP000286045"/>
    </source>
</evidence>
<evidence type="ECO:0000259" key="19">
    <source>
        <dbReference type="PROSITE" id="PS50113"/>
    </source>
</evidence>
<feature type="region of interest" description="Disordered" evidence="15">
    <location>
        <begin position="312"/>
        <end position="347"/>
    </location>
</feature>
<comment type="catalytic activity">
    <reaction evidence="1">
        <text>ATP + protein L-histidine = ADP + protein N-phospho-L-histidine.</text>
        <dbReference type="EC" id="2.7.13.3"/>
    </reaction>
</comment>
<dbReference type="SMART" id="SM00086">
    <property type="entry name" value="PAC"/>
    <property type="match status" value="1"/>
</dbReference>
<evidence type="ECO:0000256" key="7">
    <source>
        <dbReference type="ARBA" id="ARBA00022692"/>
    </source>
</evidence>
<dbReference type="Gene3D" id="3.30.565.10">
    <property type="entry name" value="Histidine kinase-like ATPase, C-terminal domain"/>
    <property type="match status" value="1"/>
</dbReference>
<dbReference type="SMART" id="SM00387">
    <property type="entry name" value="HATPase_c"/>
    <property type="match status" value="1"/>
</dbReference>
<organism evidence="20 21">
    <name type="scientific">Xylaria grammica</name>
    <dbReference type="NCBI Taxonomy" id="363999"/>
    <lineage>
        <taxon>Eukaryota</taxon>
        <taxon>Fungi</taxon>
        <taxon>Dikarya</taxon>
        <taxon>Ascomycota</taxon>
        <taxon>Pezizomycotina</taxon>
        <taxon>Sordariomycetes</taxon>
        <taxon>Xylariomycetidae</taxon>
        <taxon>Xylariales</taxon>
        <taxon>Xylariaceae</taxon>
        <taxon>Xylaria</taxon>
    </lineage>
</organism>
<evidence type="ECO:0000256" key="15">
    <source>
        <dbReference type="SAM" id="MobiDB-lite"/>
    </source>
</evidence>
<dbReference type="CDD" id="cd00082">
    <property type="entry name" value="HisKA"/>
    <property type="match status" value="1"/>
</dbReference>
<evidence type="ECO:0000256" key="4">
    <source>
        <dbReference type="ARBA" id="ARBA00022475"/>
    </source>
</evidence>
<dbReference type="InterPro" id="IPR036890">
    <property type="entry name" value="HATPase_C_sf"/>
</dbReference>
<evidence type="ECO:0000256" key="2">
    <source>
        <dbReference type="ARBA" id="ARBA00004651"/>
    </source>
</evidence>
<dbReference type="GO" id="GO:0000155">
    <property type="term" value="F:phosphorelay sensor kinase activity"/>
    <property type="evidence" value="ECO:0007669"/>
    <property type="project" value="InterPro"/>
</dbReference>
<reference evidence="20 21" key="1">
    <citation type="submission" date="2018-12" db="EMBL/GenBank/DDBJ databases">
        <title>Draft genome sequence of Xylaria grammica IHI A82.</title>
        <authorList>
            <person name="Buettner E."/>
            <person name="Kellner H."/>
        </authorList>
    </citation>
    <scope>NUCLEOTIDE SEQUENCE [LARGE SCALE GENOMIC DNA]</scope>
    <source>
        <strain evidence="20 21">IHI A82</strain>
    </source>
</reference>
<dbReference type="Pfam" id="PF00512">
    <property type="entry name" value="HisKA"/>
    <property type="match status" value="1"/>
</dbReference>
<dbReference type="InterPro" id="IPR004358">
    <property type="entry name" value="Sig_transdc_His_kin-like_C"/>
</dbReference>
<evidence type="ECO:0000259" key="18">
    <source>
        <dbReference type="PROSITE" id="PS50112"/>
    </source>
</evidence>
<dbReference type="SUPFAM" id="SSF55785">
    <property type="entry name" value="PYP-like sensor domain (PAS domain)"/>
    <property type="match status" value="1"/>
</dbReference>
<dbReference type="Pfam" id="PF02518">
    <property type="entry name" value="HATPase_c"/>
    <property type="match status" value="1"/>
</dbReference>
<proteinExistence type="predicted"/>
<keyword evidence="11" id="KW-1133">Transmembrane helix</keyword>
<feature type="domain" description="Response regulatory" evidence="17">
    <location>
        <begin position="1072"/>
        <end position="1198"/>
    </location>
</feature>
<dbReference type="InterPro" id="IPR003594">
    <property type="entry name" value="HATPase_dom"/>
</dbReference>